<dbReference type="GO" id="GO:0016787">
    <property type="term" value="F:hydrolase activity"/>
    <property type="evidence" value="ECO:0007669"/>
    <property type="project" value="InterPro"/>
</dbReference>
<evidence type="ECO:0000313" key="2">
    <source>
        <dbReference type="EMBL" id="SVD70940.1"/>
    </source>
</evidence>
<protein>
    <recommendedName>
        <fullName evidence="1">3-keto-alpha-glucoside-1,2-lyase/3-keto-2-hydroxy-glucal hydratase domain-containing protein</fullName>
    </recommendedName>
</protein>
<dbReference type="Gene3D" id="2.60.120.560">
    <property type="entry name" value="Exo-inulinase, domain 1"/>
    <property type="match status" value="1"/>
</dbReference>
<evidence type="ECO:0000259" key="1">
    <source>
        <dbReference type="Pfam" id="PF06439"/>
    </source>
</evidence>
<gene>
    <name evidence="2" type="ORF">METZ01_LOCUS423794</name>
</gene>
<name>A0A382XJB8_9ZZZZ</name>
<dbReference type="PROSITE" id="PS51257">
    <property type="entry name" value="PROKAR_LIPOPROTEIN"/>
    <property type="match status" value="1"/>
</dbReference>
<dbReference type="EMBL" id="UINC01168091">
    <property type="protein sequence ID" value="SVD70940.1"/>
    <property type="molecule type" value="Genomic_DNA"/>
</dbReference>
<organism evidence="2">
    <name type="scientific">marine metagenome</name>
    <dbReference type="NCBI Taxonomy" id="408172"/>
    <lineage>
        <taxon>unclassified sequences</taxon>
        <taxon>metagenomes</taxon>
        <taxon>ecological metagenomes</taxon>
    </lineage>
</organism>
<dbReference type="AlphaFoldDB" id="A0A382XJB8"/>
<dbReference type="InterPro" id="IPR010496">
    <property type="entry name" value="AL/BT2_dom"/>
</dbReference>
<accession>A0A382XJB8</accession>
<dbReference type="Pfam" id="PF06439">
    <property type="entry name" value="3keto-disac_hyd"/>
    <property type="match status" value="1"/>
</dbReference>
<feature type="non-terminal residue" evidence="2">
    <location>
        <position position="180"/>
    </location>
</feature>
<proteinExistence type="predicted"/>
<sequence length="180" mass="19977">MSPRHFDRAIQNCSKLIYPIFIACLIITQGCHTTSQNGEGGFKSLFDGESLKGWTLLNPKGGGFGVTNLVENGVSTSAIFCAKGGGGYLFSEQEYDDFILRFRFKLTYGANNGLAIRAPMQVERLAYEGMELQILDNANAEERYQKDLRSDQFHGALYDVVAPSVLDAHKPLGQWNEQEV</sequence>
<reference evidence="2" key="1">
    <citation type="submission" date="2018-05" db="EMBL/GenBank/DDBJ databases">
        <authorList>
            <person name="Lanie J.A."/>
            <person name="Ng W.-L."/>
            <person name="Kazmierczak K.M."/>
            <person name="Andrzejewski T.M."/>
            <person name="Davidsen T.M."/>
            <person name="Wayne K.J."/>
            <person name="Tettelin H."/>
            <person name="Glass J.I."/>
            <person name="Rusch D."/>
            <person name="Podicherti R."/>
            <person name="Tsui H.-C.T."/>
            <person name="Winkler M.E."/>
        </authorList>
    </citation>
    <scope>NUCLEOTIDE SEQUENCE</scope>
</reference>
<feature type="domain" description="3-keto-alpha-glucoside-1,2-lyase/3-keto-2-hydroxy-glucal hydratase" evidence="1">
    <location>
        <begin position="41"/>
        <end position="180"/>
    </location>
</feature>